<evidence type="ECO:0000256" key="1">
    <source>
        <dbReference type="SAM" id="Phobius"/>
    </source>
</evidence>
<dbReference type="EMBL" id="DRHH01000006">
    <property type="protein sequence ID" value="HEB13807.1"/>
    <property type="molecule type" value="Genomic_DNA"/>
</dbReference>
<organism evidence="2">
    <name type="scientific">candidate division WWE3 bacterium</name>
    <dbReference type="NCBI Taxonomy" id="2053526"/>
    <lineage>
        <taxon>Bacteria</taxon>
        <taxon>Katanobacteria</taxon>
    </lineage>
</organism>
<sequence>MITSVFTLLRNIVASAVALFAVTWLIPGISYGSDVRVLIAAALVFALFQTIVKPILGFIAAPVNFLTLGLVSVLINIGLFYGVSYLVPAFSFSSFEFAGLAVGEFAVPAVLVPEYATVVLGSFAVSLVFAFFGKS</sequence>
<dbReference type="InterPro" id="IPR007165">
    <property type="entry name" value="Phage_holin_4_2"/>
</dbReference>
<keyword evidence="1" id="KW-1133">Transmembrane helix</keyword>
<protein>
    <recommendedName>
        <fullName evidence="3">Phage holin family protein</fullName>
    </recommendedName>
</protein>
<keyword evidence="1" id="KW-0812">Transmembrane</keyword>
<feature type="transmembrane region" description="Helical" evidence="1">
    <location>
        <begin position="37"/>
        <end position="56"/>
    </location>
</feature>
<dbReference type="PANTHER" id="PTHR37309:SF1">
    <property type="entry name" value="SLR0284 PROTEIN"/>
    <property type="match status" value="1"/>
</dbReference>
<feature type="transmembrane region" description="Helical" evidence="1">
    <location>
        <begin position="115"/>
        <end position="133"/>
    </location>
</feature>
<dbReference type="Proteomes" id="UP000885744">
    <property type="component" value="Unassembled WGS sequence"/>
</dbReference>
<accession>A0A7C1NZV1</accession>
<dbReference type="PANTHER" id="PTHR37309">
    <property type="entry name" value="SLR0284 PROTEIN"/>
    <property type="match status" value="1"/>
</dbReference>
<comment type="caution">
    <text evidence="2">The sequence shown here is derived from an EMBL/GenBank/DDBJ whole genome shotgun (WGS) entry which is preliminary data.</text>
</comment>
<evidence type="ECO:0000313" key="2">
    <source>
        <dbReference type="EMBL" id="HEB13807.1"/>
    </source>
</evidence>
<feature type="transmembrane region" description="Helical" evidence="1">
    <location>
        <begin position="63"/>
        <end position="87"/>
    </location>
</feature>
<dbReference type="AlphaFoldDB" id="A0A7C1NZV1"/>
<dbReference type="Pfam" id="PF04020">
    <property type="entry name" value="Phage_holin_4_2"/>
    <property type="match status" value="1"/>
</dbReference>
<proteinExistence type="predicted"/>
<gene>
    <name evidence="2" type="ORF">ENI09_00135</name>
</gene>
<feature type="transmembrane region" description="Helical" evidence="1">
    <location>
        <begin position="12"/>
        <end position="31"/>
    </location>
</feature>
<evidence type="ECO:0008006" key="3">
    <source>
        <dbReference type="Google" id="ProtNLM"/>
    </source>
</evidence>
<reference evidence="2" key="1">
    <citation type="journal article" date="2020" name="mSystems">
        <title>Genome- and Community-Level Interaction Insights into Carbon Utilization and Element Cycling Functions of Hydrothermarchaeota in Hydrothermal Sediment.</title>
        <authorList>
            <person name="Zhou Z."/>
            <person name="Liu Y."/>
            <person name="Xu W."/>
            <person name="Pan J."/>
            <person name="Luo Z.H."/>
            <person name="Li M."/>
        </authorList>
    </citation>
    <scope>NUCLEOTIDE SEQUENCE [LARGE SCALE GENOMIC DNA]</scope>
    <source>
        <strain evidence="2">HyVt-365</strain>
    </source>
</reference>
<name>A0A7C1NZV1_UNCKA</name>
<keyword evidence="1" id="KW-0472">Membrane</keyword>